<organism evidence="6">
    <name type="scientific">Fundidesulfovibrio putealis</name>
    <dbReference type="NCBI Taxonomy" id="270496"/>
    <lineage>
        <taxon>Bacteria</taxon>
        <taxon>Pseudomonadati</taxon>
        <taxon>Thermodesulfobacteriota</taxon>
        <taxon>Desulfovibrionia</taxon>
        <taxon>Desulfovibrionales</taxon>
        <taxon>Desulfovibrionaceae</taxon>
        <taxon>Fundidesulfovibrio</taxon>
    </lineage>
</organism>
<comment type="similarity">
    <text evidence="1">Belongs to the HipA Ser/Thr kinase family.</text>
</comment>
<dbReference type="EMBL" id="DSRP01000126">
    <property type="protein sequence ID" value="HGG91674.1"/>
    <property type="molecule type" value="Genomic_DNA"/>
</dbReference>
<evidence type="ECO:0000259" key="4">
    <source>
        <dbReference type="Pfam" id="PF07804"/>
    </source>
</evidence>
<evidence type="ECO:0000256" key="3">
    <source>
        <dbReference type="ARBA" id="ARBA00022777"/>
    </source>
</evidence>
<comment type="caution">
    <text evidence="6">The sequence shown here is derived from an EMBL/GenBank/DDBJ whole genome shotgun (WGS) entry which is preliminary data.</text>
</comment>
<feature type="domain" description="HipA N-terminal subdomain 1" evidence="5">
    <location>
        <begin position="19"/>
        <end position="109"/>
    </location>
</feature>
<keyword evidence="2" id="KW-0808">Transferase</keyword>
<sequence length="435" mass="48131">MTSEQDRAYVFVSLPGLGHVPSGVLTFNARTGQHTFGYGARYRQRPEAIPLDPLLLPLTAASPVTFRAVDGLPNVFRDALPDSWSRKILSIFAPRHPDTMMPLELLTAVHEPLRPGGLAFGPDASGPRSMASWHHGEPLLRPAADLATMARYVRIIERHAQEDTLAALREELSDPMLKAMAFSFSPAGGSRPKAIYREADGKDWIAKFPKPGDAWNDPRIEHATMQLARRCGIVTANTRLVTPGDGVDVLLVERFDRSDDGLSRHFVSGFTLGNLPLEGDWKSYQHLAESARRLGDAQAGEELFRRMAFNALCANRDDHPKQQSFFVERTRVEITPAYDITPAYIADASNRYDLALACGRQAGNPRAATLENVLSWTEPFGLRPGQARDILAEMLAMARRWRDVFEELGVSGRDIDTVAGRFLQAGRELPAPEAQ</sequence>
<dbReference type="Pfam" id="PF13657">
    <property type="entry name" value="Couple_hipA"/>
    <property type="match status" value="1"/>
</dbReference>
<evidence type="ECO:0000256" key="2">
    <source>
        <dbReference type="ARBA" id="ARBA00022679"/>
    </source>
</evidence>
<dbReference type="PANTHER" id="PTHR37419:SF8">
    <property type="entry name" value="TOXIN YJJJ"/>
    <property type="match status" value="1"/>
</dbReference>
<dbReference type="AlphaFoldDB" id="A0A7C4AG75"/>
<protein>
    <submittedName>
        <fullName evidence="6">Type II toxin-antitoxin system HipA family toxin</fullName>
    </submittedName>
</protein>
<accession>A0A7C4AG75</accession>
<evidence type="ECO:0000259" key="5">
    <source>
        <dbReference type="Pfam" id="PF13657"/>
    </source>
</evidence>
<gene>
    <name evidence="6" type="ORF">ENR59_01820</name>
</gene>
<proteinExistence type="inferred from homology"/>
<dbReference type="InterPro" id="IPR052028">
    <property type="entry name" value="HipA_Ser/Thr_kinase"/>
</dbReference>
<feature type="domain" description="HipA-like C-terminal" evidence="4">
    <location>
        <begin position="187"/>
        <end position="400"/>
    </location>
</feature>
<dbReference type="GO" id="GO:0004674">
    <property type="term" value="F:protein serine/threonine kinase activity"/>
    <property type="evidence" value="ECO:0007669"/>
    <property type="project" value="TreeGrafter"/>
</dbReference>
<reference evidence="6" key="1">
    <citation type="journal article" date="2020" name="mSystems">
        <title>Genome- and Community-Level Interaction Insights into Carbon Utilization and Element Cycling Functions of Hydrothermarchaeota in Hydrothermal Sediment.</title>
        <authorList>
            <person name="Zhou Z."/>
            <person name="Liu Y."/>
            <person name="Xu W."/>
            <person name="Pan J."/>
            <person name="Luo Z.H."/>
            <person name="Li M."/>
        </authorList>
    </citation>
    <scope>NUCLEOTIDE SEQUENCE [LARGE SCALE GENOMIC DNA]</scope>
    <source>
        <strain evidence="6">SpSt-413</strain>
    </source>
</reference>
<evidence type="ECO:0000256" key="1">
    <source>
        <dbReference type="ARBA" id="ARBA00010164"/>
    </source>
</evidence>
<dbReference type="InterPro" id="IPR017508">
    <property type="entry name" value="HipA_N1"/>
</dbReference>
<dbReference type="GO" id="GO:0005829">
    <property type="term" value="C:cytosol"/>
    <property type="evidence" value="ECO:0007669"/>
    <property type="project" value="TreeGrafter"/>
</dbReference>
<dbReference type="Pfam" id="PF07804">
    <property type="entry name" value="HipA_C"/>
    <property type="match status" value="1"/>
</dbReference>
<keyword evidence="3" id="KW-0418">Kinase</keyword>
<dbReference type="PANTHER" id="PTHR37419">
    <property type="entry name" value="SERINE/THREONINE-PROTEIN KINASE TOXIN HIPA"/>
    <property type="match status" value="1"/>
</dbReference>
<name>A0A7C4AG75_9BACT</name>
<evidence type="ECO:0000313" key="6">
    <source>
        <dbReference type="EMBL" id="HGG91674.1"/>
    </source>
</evidence>
<dbReference type="InterPro" id="IPR012893">
    <property type="entry name" value="HipA-like_C"/>
</dbReference>